<proteinExistence type="predicted"/>
<evidence type="ECO:0000256" key="1">
    <source>
        <dbReference type="SAM" id="MobiDB-lite"/>
    </source>
</evidence>
<dbReference type="OrthoDB" id="6181026at2759"/>
<evidence type="ECO:0000313" key="2">
    <source>
        <dbReference type="EMBL" id="VDH98821.1"/>
    </source>
</evidence>
<dbReference type="EMBL" id="UYJE01001059">
    <property type="protein sequence ID" value="VDH98821.1"/>
    <property type="molecule type" value="Genomic_DNA"/>
</dbReference>
<protein>
    <submittedName>
        <fullName evidence="2">Uncharacterized protein</fullName>
    </submittedName>
</protein>
<sequence>MRTYGTQDNLKRHTRYAHNVNKIRCRWCPYEVSSNVRFRSQHWYRYHVEQAELMKENNSRNYNDKENQLFSVSLLEKDELLVECVNKKVDTTKEKSNTSSVVSTETEDQPTEKETRTKEEDVMEIVEIEEMRKGGNDEPDTIHTTTIEIPEEVIQKPEEDIRLVEIDDTRPTP</sequence>
<dbReference type="AlphaFoldDB" id="A0A8B6C2X5"/>
<feature type="compositionally biased region" description="Basic and acidic residues" evidence="1">
    <location>
        <begin position="110"/>
        <end position="120"/>
    </location>
</feature>
<keyword evidence="3" id="KW-1185">Reference proteome</keyword>
<name>A0A8B6C2X5_MYTGA</name>
<gene>
    <name evidence="2" type="ORF">MGAL_10B072923</name>
</gene>
<reference evidence="2" key="1">
    <citation type="submission" date="2018-11" db="EMBL/GenBank/DDBJ databases">
        <authorList>
            <person name="Alioto T."/>
            <person name="Alioto T."/>
        </authorList>
    </citation>
    <scope>NUCLEOTIDE SEQUENCE</scope>
</reference>
<accession>A0A8B6C2X5</accession>
<comment type="caution">
    <text evidence="2">The sequence shown here is derived from an EMBL/GenBank/DDBJ whole genome shotgun (WGS) entry which is preliminary data.</text>
</comment>
<feature type="region of interest" description="Disordered" evidence="1">
    <location>
        <begin position="129"/>
        <end position="148"/>
    </location>
</feature>
<evidence type="ECO:0000313" key="3">
    <source>
        <dbReference type="Proteomes" id="UP000596742"/>
    </source>
</evidence>
<dbReference type="Proteomes" id="UP000596742">
    <property type="component" value="Unassembled WGS sequence"/>
</dbReference>
<organism evidence="2 3">
    <name type="scientific">Mytilus galloprovincialis</name>
    <name type="common">Mediterranean mussel</name>
    <dbReference type="NCBI Taxonomy" id="29158"/>
    <lineage>
        <taxon>Eukaryota</taxon>
        <taxon>Metazoa</taxon>
        <taxon>Spiralia</taxon>
        <taxon>Lophotrochozoa</taxon>
        <taxon>Mollusca</taxon>
        <taxon>Bivalvia</taxon>
        <taxon>Autobranchia</taxon>
        <taxon>Pteriomorphia</taxon>
        <taxon>Mytilida</taxon>
        <taxon>Mytiloidea</taxon>
        <taxon>Mytilidae</taxon>
        <taxon>Mytilinae</taxon>
        <taxon>Mytilus</taxon>
    </lineage>
</organism>
<feature type="region of interest" description="Disordered" evidence="1">
    <location>
        <begin position="92"/>
        <end position="121"/>
    </location>
</feature>